<protein>
    <submittedName>
        <fullName evidence="1">Uncharacterized protein (TIGR02588 family)</fullName>
    </submittedName>
</protein>
<comment type="caution">
    <text evidence="1">The sequence shown here is derived from an EMBL/GenBank/DDBJ whole genome shotgun (WGS) entry which is preliminary data.</text>
</comment>
<reference evidence="1 2" key="1">
    <citation type="submission" date="2020-08" db="EMBL/GenBank/DDBJ databases">
        <title>Functional genomics of gut bacteria from endangered species of beetles.</title>
        <authorList>
            <person name="Carlos-Shanley C."/>
        </authorList>
    </citation>
    <scope>NUCLEOTIDE SEQUENCE [LARGE SCALE GENOMIC DNA]</scope>
    <source>
        <strain evidence="1 2">S00123</strain>
    </source>
</reference>
<organism evidence="1 2">
    <name type="scientific">Brevundimonas bullata</name>
    <dbReference type="NCBI Taxonomy" id="13160"/>
    <lineage>
        <taxon>Bacteria</taxon>
        <taxon>Pseudomonadati</taxon>
        <taxon>Pseudomonadota</taxon>
        <taxon>Alphaproteobacteria</taxon>
        <taxon>Caulobacterales</taxon>
        <taxon>Caulobacteraceae</taxon>
        <taxon>Brevundimonas</taxon>
    </lineage>
</organism>
<dbReference type="AlphaFoldDB" id="A0A7W7N4K0"/>
<evidence type="ECO:0000313" key="1">
    <source>
        <dbReference type="EMBL" id="MBB4798332.1"/>
    </source>
</evidence>
<keyword evidence="2" id="KW-1185">Reference proteome</keyword>
<proteinExistence type="predicted"/>
<evidence type="ECO:0000313" key="2">
    <source>
        <dbReference type="Proteomes" id="UP000539957"/>
    </source>
</evidence>
<sequence length="129" mass="13683">MTGMKNRRTSDGGTSSRLQALCAFLGLIVTLAAIVVLARSAFAHQSPPDLSVRTEAPRPVASGWAVEVRVLNKGDMTAAAVEIEGESEGERAQASLDYVPGRGEKRATLVFSSSAKPQARVRVMGWSDP</sequence>
<gene>
    <name evidence="1" type="ORF">HNP32_002076</name>
</gene>
<dbReference type="RefSeq" id="WP_184269715.1">
    <property type="nucleotide sequence ID" value="NZ_JACHKY010000003.1"/>
</dbReference>
<dbReference type="Proteomes" id="UP000539957">
    <property type="component" value="Unassembled WGS sequence"/>
</dbReference>
<dbReference type="EMBL" id="JACHKY010000003">
    <property type="protein sequence ID" value="MBB4798332.1"/>
    <property type="molecule type" value="Genomic_DNA"/>
</dbReference>
<name>A0A7W7N4K0_9CAUL</name>
<accession>A0A7W7N4K0</accession>